<dbReference type="EMBL" id="FTOE01000001">
    <property type="protein sequence ID" value="SIS47583.1"/>
    <property type="molecule type" value="Genomic_DNA"/>
</dbReference>
<sequence>MYPRSKSVTACLFLGLFGAENVLSADWQISKSITLAEVFTDNVDLEHDNKNSEWITTVTPNISVQANGARANLSLTGSLEANTGGGGSNSINPRLGASADAEVIEDFVFIDTSANITQNTVDAFSPSGVDSLNSTENTTNTYNYNISPYFTQRFKGAAEVTGRYTYNYQLNSSADVDDSSSQAVMLGVNSGSDFTQFTWGSTVNYKDSNSDTTGSELLSAGANFGYKLNRSWQLQSSLGYEWNEIDTNIRDSSNGTQWSLAAVWTPTTRTSLSIGYGDRFFGSTPTLDFSHRSRKSVFTASYSRELTDSATLLSQQDAFSTTDAFGEPIDPITGDPLPVSNSTINVTDGVFVDERFDLAYTLTGKRSTFRVGGSHSTQRFEDGRSDEILQEYNVGLTRQLSRTLDANLGVTVSQQSRESSEDTTTINYDLGVTRKVGVDGKFNLSYRLIDSSSDDITNDYQENRLQFSYTMSL</sequence>
<dbReference type="OrthoDB" id="5567701at2"/>
<reference evidence="2" key="1">
    <citation type="submission" date="2017-01" db="EMBL/GenBank/DDBJ databases">
        <authorList>
            <person name="Varghese N."/>
            <person name="Submissions S."/>
        </authorList>
    </citation>
    <scope>NUCLEOTIDE SEQUENCE [LARGE SCALE GENOMIC DNA]</scope>
    <source>
        <strain evidence="2">DSM 22306</strain>
    </source>
</reference>
<dbReference type="Pfam" id="PF06178">
    <property type="entry name" value="KdgM"/>
    <property type="match status" value="1"/>
</dbReference>
<evidence type="ECO:0000313" key="1">
    <source>
        <dbReference type="EMBL" id="SIS47583.1"/>
    </source>
</evidence>
<organism evidence="1 2">
    <name type="scientific">Neptunomonas antarctica</name>
    <dbReference type="NCBI Taxonomy" id="619304"/>
    <lineage>
        <taxon>Bacteria</taxon>
        <taxon>Pseudomonadati</taxon>
        <taxon>Pseudomonadota</taxon>
        <taxon>Gammaproteobacteria</taxon>
        <taxon>Oceanospirillales</taxon>
        <taxon>Oceanospirillaceae</taxon>
        <taxon>Neptunomonas</taxon>
    </lineage>
</organism>
<dbReference type="RefSeq" id="WP_054343140.1">
    <property type="nucleotide sequence ID" value="NZ_FTOE01000001.1"/>
</dbReference>
<accession>A0A1N7JDZ3</accession>
<dbReference type="InterPro" id="IPR017467">
    <property type="entry name" value="CHP03016_PEP-CTERM"/>
</dbReference>
<dbReference type="AlphaFoldDB" id="A0A1N7JDZ3"/>
<dbReference type="Proteomes" id="UP000185999">
    <property type="component" value="Unassembled WGS sequence"/>
</dbReference>
<dbReference type="NCBIfam" id="TIGR03016">
    <property type="entry name" value="pepcterm_hypo_1"/>
    <property type="match status" value="1"/>
</dbReference>
<gene>
    <name evidence="1" type="ORF">SAMN05421760_1011016</name>
</gene>
<dbReference type="SUPFAM" id="SSF56935">
    <property type="entry name" value="Porins"/>
    <property type="match status" value="1"/>
</dbReference>
<keyword evidence="2" id="KW-1185">Reference proteome</keyword>
<dbReference type="STRING" id="619304.SAMN05421760_1011016"/>
<protein>
    <submittedName>
        <fullName evidence="1">Uncharacterized protein, PEP-CTERM system associated</fullName>
    </submittedName>
</protein>
<proteinExistence type="predicted"/>
<evidence type="ECO:0000313" key="2">
    <source>
        <dbReference type="Proteomes" id="UP000185999"/>
    </source>
</evidence>
<dbReference type="InterPro" id="IPR009331">
    <property type="entry name" value="Oligogalacturonate-sp_porin"/>
</dbReference>
<name>A0A1N7JDZ3_9GAMM</name>